<keyword evidence="1" id="KW-0560">Oxidoreductase</keyword>
<dbReference type="SUPFAM" id="SSF50475">
    <property type="entry name" value="FMN-binding split barrel"/>
    <property type="match status" value="1"/>
</dbReference>
<keyword evidence="5" id="KW-1185">Reference proteome</keyword>
<protein>
    <submittedName>
        <fullName evidence="4">Putative F420-dependent enzyme</fullName>
    </submittedName>
</protein>
<feature type="domain" description="Pyridoxamine 5'-phosphate oxidase N-terminal" evidence="3">
    <location>
        <begin position="7"/>
        <end position="99"/>
    </location>
</feature>
<gene>
    <name evidence="4" type="ordered locus">FsymDg_1249</name>
</gene>
<sequence>MNLEAGEARRRFAAARVARLATVDAAGQPHLVPVTFALQDNAIVTAVDHKPKRSTALRRLANIAANPRVTLIADHYDEDWQTLWWARADGLARVIPAEPPATAPEPARTAEPADEHTHTAGAATGEPACAGTVGDGSSGRDGSGGGGPAGAGSVGNASAGESAAWHDAIDRLAAKYHQYQRHRPTGPVILIDVRRWSGWSYSPAP</sequence>
<reference evidence="4 5" key="1">
    <citation type="submission" date="2011-05" db="EMBL/GenBank/DDBJ databases">
        <title>Complete sequence of chromosome of Frankia symbiont of Datisca glomerata.</title>
        <authorList>
            <consortium name="US DOE Joint Genome Institute"/>
            <person name="Lucas S."/>
            <person name="Han J."/>
            <person name="Lapidus A."/>
            <person name="Cheng J.-F."/>
            <person name="Goodwin L."/>
            <person name="Pitluck S."/>
            <person name="Peters L."/>
            <person name="Mikhailova N."/>
            <person name="Chertkov O."/>
            <person name="Teshima H."/>
            <person name="Han C."/>
            <person name="Tapia R."/>
            <person name="Land M."/>
            <person name="Hauser L."/>
            <person name="Kyrpides N."/>
            <person name="Ivanova N."/>
            <person name="Pagani I."/>
            <person name="Berry A."/>
            <person name="Pawlowski K."/>
            <person name="Persson T."/>
            <person name="Vanden Heuvel B."/>
            <person name="Benson D."/>
            <person name="Woyke T."/>
        </authorList>
    </citation>
    <scope>NUCLEOTIDE SEQUENCE [LARGE SCALE GENOMIC DNA]</scope>
    <source>
        <strain evidence="5">4085684</strain>
    </source>
</reference>
<organism evidence="4 5">
    <name type="scientific">Candidatus Protofrankia datiscae</name>
    <dbReference type="NCBI Taxonomy" id="2716812"/>
    <lineage>
        <taxon>Bacteria</taxon>
        <taxon>Bacillati</taxon>
        <taxon>Actinomycetota</taxon>
        <taxon>Actinomycetes</taxon>
        <taxon>Frankiales</taxon>
        <taxon>Frankiaceae</taxon>
        <taxon>Protofrankia</taxon>
    </lineage>
</organism>
<dbReference type="eggNOG" id="COG3467">
    <property type="taxonomic scope" value="Bacteria"/>
</dbReference>
<dbReference type="EMBL" id="CP002801">
    <property type="protein sequence ID" value="AEH08739.1"/>
    <property type="molecule type" value="Genomic_DNA"/>
</dbReference>
<dbReference type="Pfam" id="PF01243">
    <property type="entry name" value="PNPOx_N"/>
    <property type="match status" value="1"/>
</dbReference>
<name>F8B0B4_9ACTN</name>
<evidence type="ECO:0000313" key="5">
    <source>
        <dbReference type="Proteomes" id="UP000001549"/>
    </source>
</evidence>
<dbReference type="InterPro" id="IPR011576">
    <property type="entry name" value="Pyridox_Oxase_N"/>
</dbReference>
<dbReference type="Proteomes" id="UP000001549">
    <property type="component" value="Chromosome"/>
</dbReference>
<accession>F8B0B4</accession>
<dbReference type="InterPro" id="IPR012349">
    <property type="entry name" value="Split_barrel_FMN-bd"/>
</dbReference>
<dbReference type="GO" id="GO:0070967">
    <property type="term" value="F:coenzyme F420 binding"/>
    <property type="evidence" value="ECO:0007669"/>
    <property type="project" value="TreeGrafter"/>
</dbReference>
<dbReference type="AlphaFoldDB" id="F8B0B4"/>
<dbReference type="InterPro" id="IPR019967">
    <property type="entry name" value="F420-dep_enz_PPOX_Rv0121"/>
</dbReference>
<dbReference type="PANTHER" id="PTHR35176:SF2">
    <property type="entry name" value="F420H(2)-DEPENDENT REDUCTASE RV1155"/>
    <property type="match status" value="1"/>
</dbReference>
<evidence type="ECO:0000259" key="3">
    <source>
        <dbReference type="Pfam" id="PF01243"/>
    </source>
</evidence>
<dbReference type="NCBIfam" id="TIGR03668">
    <property type="entry name" value="Rv0121_F420"/>
    <property type="match status" value="1"/>
</dbReference>
<proteinExistence type="predicted"/>
<dbReference type="HOGENOM" id="CLU_115786_0_0_11"/>
<evidence type="ECO:0000256" key="2">
    <source>
        <dbReference type="SAM" id="MobiDB-lite"/>
    </source>
</evidence>
<dbReference type="STRING" id="656024.FsymDg_1249"/>
<evidence type="ECO:0000256" key="1">
    <source>
        <dbReference type="ARBA" id="ARBA00023002"/>
    </source>
</evidence>
<feature type="region of interest" description="Disordered" evidence="2">
    <location>
        <begin position="97"/>
        <end position="158"/>
    </location>
</feature>
<dbReference type="InterPro" id="IPR052019">
    <property type="entry name" value="F420H2_bilvrd_red/Heme_oxyg"/>
</dbReference>
<dbReference type="PANTHER" id="PTHR35176">
    <property type="entry name" value="HEME OXYGENASE HI_0854-RELATED"/>
    <property type="match status" value="1"/>
</dbReference>
<dbReference type="Gene3D" id="2.30.110.10">
    <property type="entry name" value="Electron Transport, Fmn-binding Protein, Chain A"/>
    <property type="match status" value="2"/>
</dbReference>
<dbReference type="GO" id="GO:0005829">
    <property type="term" value="C:cytosol"/>
    <property type="evidence" value="ECO:0007669"/>
    <property type="project" value="TreeGrafter"/>
</dbReference>
<evidence type="ECO:0000313" key="4">
    <source>
        <dbReference type="EMBL" id="AEH08739.1"/>
    </source>
</evidence>
<dbReference type="KEGG" id="fsy:FsymDg_1249"/>
<feature type="compositionally biased region" description="Gly residues" evidence="2">
    <location>
        <begin position="133"/>
        <end position="153"/>
    </location>
</feature>
<dbReference type="GO" id="GO:0016627">
    <property type="term" value="F:oxidoreductase activity, acting on the CH-CH group of donors"/>
    <property type="evidence" value="ECO:0007669"/>
    <property type="project" value="TreeGrafter"/>
</dbReference>